<dbReference type="AlphaFoldDB" id="U4KZJ4"/>
<proteinExistence type="predicted"/>
<sequence>MLRRKYPTLTDLRFWWAVEKTGNDRDLTLEVVKEWMEHKRLLEHPRVWTMADDLVIRGNDVRAIEEVIKRRGEEEWERRMKWVNMKAEIRADREAEKQLQNGSGRRK</sequence>
<accession>U4KZJ4</accession>
<dbReference type="Pfam" id="PF11626">
    <property type="entry name" value="Rap1_C"/>
    <property type="match status" value="1"/>
</dbReference>
<evidence type="ECO:0000313" key="2">
    <source>
        <dbReference type="EMBL" id="CCX07140.1"/>
    </source>
</evidence>
<keyword evidence="3" id="KW-1185">Reference proteome</keyword>
<reference evidence="2 3" key="1">
    <citation type="journal article" date="2013" name="PLoS Genet.">
        <title>The genome and development-dependent transcriptomes of Pyronema confluens: a window into fungal evolution.</title>
        <authorList>
            <person name="Traeger S."/>
            <person name="Altegoer F."/>
            <person name="Freitag M."/>
            <person name="Gabaldon T."/>
            <person name="Kempken F."/>
            <person name="Kumar A."/>
            <person name="Marcet-Houben M."/>
            <person name="Poggeler S."/>
            <person name="Stajich J.E."/>
            <person name="Nowrousian M."/>
        </authorList>
    </citation>
    <scope>NUCLEOTIDE SEQUENCE [LARGE SCALE GENOMIC DNA]</scope>
    <source>
        <strain evidence="3">CBS 100304</strain>
        <tissue evidence="2">Vegetative mycelium</tissue>
    </source>
</reference>
<protein>
    <recommendedName>
        <fullName evidence="1">TRF2-interacting telomeric protein/Rap1 C-terminal domain-containing protein</fullName>
    </recommendedName>
</protein>
<name>U4KZJ4_PYROM</name>
<evidence type="ECO:0000313" key="3">
    <source>
        <dbReference type="Proteomes" id="UP000018144"/>
    </source>
</evidence>
<gene>
    <name evidence="2" type="ORF">PCON_06727</name>
</gene>
<organism evidence="2 3">
    <name type="scientific">Pyronema omphalodes (strain CBS 100304)</name>
    <name type="common">Pyronema confluens</name>
    <dbReference type="NCBI Taxonomy" id="1076935"/>
    <lineage>
        <taxon>Eukaryota</taxon>
        <taxon>Fungi</taxon>
        <taxon>Dikarya</taxon>
        <taxon>Ascomycota</taxon>
        <taxon>Pezizomycotina</taxon>
        <taxon>Pezizomycetes</taxon>
        <taxon>Pezizales</taxon>
        <taxon>Pyronemataceae</taxon>
        <taxon>Pyronema</taxon>
    </lineage>
</organism>
<evidence type="ECO:0000259" key="1">
    <source>
        <dbReference type="Pfam" id="PF11626"/>
    </source>
</evidence>
<dbReference type="InterPro" id="IPR038104">
    <property type="entry name" value="Rap1_C_sf"/>
</dbReference>
<dbReference type="InterPro" id="IPR021661">
    <property type="entry name" value="Rap1_C"/>
</dbReference>
<dbReference type="EMBL" id="HF935336">
    <property type="protein sequence ID" value="CCX07140.1"/>
    <property type="molecule type" value="Genomic_DNA"/>
</dbReference>
<feature type="domain" description="TRF2-interacting telomeric protein/Rap1 C-terminal" evidence="1">
    <location>
        <begin position="19"/>
        <end position="83"/>
    </location>
</feature>
<dbReference type="Gene3D" id="1.10.10.2170">
    <property type="match status" value="1"/>
</dbReference>
<dbReference type="Proteomes" id="UP000018144">
    <property type="component" value="Unassembled WGS sequence"/>
</dbReference>